<feature type="region of interest" description="Disordered" evidence="1">
    <location>
        <begin position="1"/>
        <end position="93"/>
    </location>
</feature>
<gene>
    <name evidence="2" type="ORF">MERR_LOCUS32603</name>
</gene>
<protein>
    <submittedName>
        <fullName evidence="2">Uncharacterized protein</fullName>
    </submittedName>
</protein>
<evidence type="ECO:0000256" key="1">
    <source>
        <dbReference type="SAM" id="MobiDB-lite"/>
    </source>
</evidence>
<feature type="compositionally biased region" description="Pro residues" evidence="1">
    <location>
        <begin position="70"/>
        <end position="82"/>
    </location>
</feature>
<sequence>MKFGWNPLKPKTPQPGPTKVPQTPPGPGSVKPMKPPGTVKQQELPDDPPESFKWLPSQDTPVPDAGKLPPGAPGTGKPPPGAPVTESTEKRSPLKAALDFFSKII</sequence>
<name>A0A6D2JWM7_9BRAS</name>
<reference evidence="2" key="1">
    <citation type="submission" date="2020-01" db="EMBL/GenBank/DDBJ databases">
        <authorList>
            <person name="Mishra B."/>
        </authorList>
    </citation>
    <scope>NUCLEOTIDE SEQUENCE [LARGE SCALE GENOMIC DNA]</scope>
</reference>
<dbReference type="AlphaFoldDB" id="A0A6D2JWM7"/>
<dbReference type="Proteomes" id="UP000467841">
    <property type="component" value="Unassembled WGS sequence"/>
</dbReference>
<evidence type="ECO:0000313" key="3">
    <source>
        <dbReference type="Proteomes" id="UP000467841"/>
    </source>
</evidence>
<comment type="caution">
    <text evidence="2">The sequence shown here is derived from an EMBL/GenBank/DDBJ whole genome shotgun (WGS) entry which is preliminary data.</text>
</comment>
<feature type="compositionally biased region" description="Pro residues" evidence="1">
    <location>
        <begin position="10"/>
        <end position="27"/>
    </location>
</feature>
<accession>A0A6D2JWM7</accession>
<keyword evidence="3" id="KW-1185">Reference proteome</keyword>
<organism evidence="2 3">
    <name type="scientific">Microthlaspi erraticum</name>
    <dbReference type="NCBI Taxonomy" id="1685480"/>
    <lineage>
        <taxon>Eukaryota</taxon>
        <taxon>Viridiplantae</taxon>
        <taxon>Streptophyta</taxon>
        <taxon>Embryophyta</taxon>
        <taxon>Tracheophyta</taxon>
        <taxon>Spermatophyta</taxon>
        <taxon>Magnoliopsida</taxon>
        <taxon>eudicotyledons</taxon>
        <taxon>Gunneridae</taxon>
        <taxon>Pentapetalae</taxon>
        <taxon>rosids</taxon>
        <taxon>malvids</taxon>
        <taxon>Brassicales</taxon>
        <taxon>Brassicaceae</taxon>
        <taxon>Coluteocarpeae</taxon>
        <taxon>Microthlaspi</taxon>
    </lineage>
</organism>
<dbReference type="EMBL" id="CACVBM020001318">
    <property type="protein sequence ID" value="CAA7045368.1"/>
    <property type="molecule type" value="Genomic_DNA"/>
</dbReference>
<evidence type="ECO:0000313" key="2">
    <source>
        <dbReference type="EMBL" id="CAA7045368.1"/>
    </source>
</evidence>
<proteinExistence type="predicted"/>